<organism evidence="1 2">
    <name type="scientific">Thalassobacillus cyri</name>
    <dbReference type="NCBI Taxonomy" id="571932"/>
    <lineage>
        <taxon>Bacteria</taxon>
        <taxon>Bacillati</taxon>
        <taxon>Bacillota</taxon>
        <taxon>Bacilli</taxon>
        <taxon>Bacillales</taxon>
        <taxon>Bacillaceae</taxon>
        <taxon>Thalassobacillus</taxon>
    </lineage>
</organism>
<evidence type="ECO:0000313" key="2">
    <source>
        <dbReference type="Proteomes" id="UP000198584"/>
    </source>
</evidence>
<dbReference type="STRING" id="571932.SAMN05421743_12154"/>
<protein>
    <submittedName>
        <fullName evidence="1">Uncharacterized protein</fullName>
    </submittedName>
</protein>
<dbReference type="OrthoDB" id="2969757at2"/>
<dbReference type="EMBL" id="FNQR01000021">
    <property type="protein sequence ID" value="SEB15857.1"/>
    <property type="molecule type" value="Genomic_DNA"/>
</dbReference>
<evidence type="ECO:0000313" key="1">
    <source>
        <dbReference type="EMBL" id="SEB15857.1"/>
    </source>
</evidence>
<dbReference type="Proteomes" id="UP000198584">
    <property type="component" value="Unassembled WGS sequence"/>
</dbReference>
<proteinExistence type="predicted"/>
<gene>
    <name evidence="1" type="ORF">SAMN05421743_12154</name>
</gene>
<dbReference type="AlphaFoldDB" id="A0A1H4H218"/>
<sequence length="140" mass="16596">MEELDIKNRPDKDWVDEYLKEVIRYHRAIKAVPDSQEGRLIELKSKQLVFIGKLAGEFAYRYKSKRAERKQVQTETFFEAKKYKKEAAELAVVELRKEEAEEYGNWKRWENALTTTQEEINAIKYKVKLDFADGNRQGGF</sequence>
<accession>A0A1H4H218</accession>
<dbReference type="RefSeq" id="WP_093046480.1">
    <property type="nucleotide sequence ID" value="NZ_FNQR01000021.1"/>
</dbReference>
<reference evidence="2" key="1">
    <citation type="submission" date="2016-10" db="EMBL/GenBank/DDBJ databases">
        <authorList>
            <person name="Varghese N."/>
            <person name="Submissions S."/>
        </authorList>
    </citation>
    <scope>NUCLEOTIDE SEQUENCE [LARGE SCALE GENOMIC DNA]</scope>
    <source>
        <strain evidence="2">CCM7597</strain>
    </source>
</reference>
<keyword evidence="2" id="KW-1185">Reference proteome</keyword>
<name>A0A1H4H218_9BACI</name>